<dbReference type="EMBL" id="QGKS01000235">
    <property type="protein sequence ID" value="PWR14399.1"/>
    <property type="molecule type" value="Genomic_DNA"/>
</dbReference>
<protein>
    <submittedName>
        <fullName evidence="1">Uncharacterized protein</fullName>
    </submittedName>
</protein>
<dbReference type="Proteomes" id="UP000246050">
    <property type="component" value="Unassembled WGS sequence"/>
</dbReference>
<sequence>MFTFLIDCGVIDSASSFDGPPQAPQGVDQLAACLAEVDQDMALAVLVEMTTRTLAYHAQGRYPVDKAQDVFKKLITLLGHGTRWWTNTDLGSWNPVTRHTMDALVVGTGGGVLVAVLAADED</sequence>
<organism evidence="1 2">
    <name type="scientific">Micromonospora sicca</name>
    <dbReference type="NCBI Taxonomy" id="2202420"/>
    <lineage>
        <taxon>Bacteria</taxon>
        <taxon>Bacillati</taxon>
        <taxon>Actinomycetota</taxon>
        <taxon>Actinomycetes</taxon>
        <taxon>Micromonosporales</taxon>
        <taxon>Micromonosporaceae</taxon>
        <taxon>Micromonospora</taxon>
    </lineage>
</organism>
<gene>
    <name evidence="1" type="ORF">DKT69_16570</name>
</gene>
<reference evidence="1 2" key="1">
    <citation type="submission" date="2018-05" db="EMBL/GenBank/DDBJ databases">
        <title>Micromonosporas from Atacama Desert.</title>
        <authorList>
            <person name="Carro L."/>
            <person name="Golinska P."/>
            <person name="Klenk H.-P."/>
            <person name="Goodfellow M."/>
        </authorList>
    </citation>
    <scope>NUCLEOTIDE SEQUENCE [LARGE SCALE GENOMIC DNA]</scope>
    <source>
        <strain evidence="1 2">4G51</strain>
    </source>
</reference>
<comment type="caution">
    <text evidence="1">The sequence shown here is derived from an EMBL/GenBank/DDBJ whole genome shotgun (WGS) entry which is preliminary data.</text>
</comment>
<proteinExistence type="predicted"/>
<evidence type="ECO:0000313" key="1">
    <source>
        <dbReference type="EMBL" id="PWR14399.1"/>
    </source>
</evidence>
<dbReference type="RefSeq" id="WP_109802442.1">
    <property type="nucleotide sequence ID" value="NZ_QGKS01000235.1"/>
</dbReference>
<accession>A0A317DI25</accession>
<evidence type="ECO:0000313" key="2">
    <source>
        <dbReference type="Proteomes" id="UP000246050"/>
    </source>
</evidence>
<dbReference type="OrthoDB" id="5191549at2"/>
<name>A0A317DI25_9ACTN</name>
<dbReference type="AlphaFoldDB" id="A0A317DI25"/>